<comment type="caution">
    <text evidence="1">The sequence shown here is derived from an EMBL/GenBank/DDBJ whole genome shotgun (WGS) entry which is preliminary data.</text>
</comment>
<dbReference type="AlphaFoldDB" id="A0A563EPW1"/>
<keyword evidence="2" id="KW-1185">Reference proteome</keyword>
<gene>
    <name evidence="1" type="ORF">FKR81_25105</name>
</gene>
<proteinExistence type="predicted"/>
<accession>A0A563EPW1</accession>
<name>A0A563EPW1_9PSEU</name>
<sequence>MGDDGWWYCLTHGAVENTRRCRGADRMGPYPDKATAERALEIAREKTRAADEADHKWRDDNDD</sequence>
<evidence type="ECO:0008006" key="3">
    <source>
        <dbReference type="Google" id="ProtNLM"/>
    </source>
</evidence>
<evidence type="ECO:0000313" key="1">
    <source>
        <dbReference type="EMBL" id="TWP49380.1"/>
    </source>
</evidence>
<dbReference type="EMBL" id="VOBR01000016">
    <property type="protein sequence ID" value="TWP49380.1"/>
    <property type="molecule type" value="Genomic_DNA"/>
</dbReference>
<dbReference type="RefSeq" id="WP_146354996.1">
    <property type="nucleotide sequence ID" value="NZ_VOBR01000016.1"/>
</dbReference>
<reference evidence="1 2" key="1">
    <citation type="submission" date="2019-07" db="EMBL/GenBank/DDBJ databases">
        <title>Lentzea xizangensis sp. nov., isolated from Qinghai-Tibetan Plateau Soils.</title>
        <authorList>
            <person name="Huang J."/>
        </authorList>
    </citation>
    <scope>NUCLEOTIDE SEQUENCE [LARGE SCALE GENOMIC DNA]</scope>
    <source>
        <strain evidence="1 2">FXJ1.1311</strain>
    </source>
</reference>
<evidence type="ECO:0000313" key="2">
    <source>
        <dbReference type="Proteomes" id="UP000316639"/>
    </source>
</evidence>
<dbReference type="OrthoDB" id="3268477at2"/>
<organism evidence="1 2">
    <name type="scientific">Lentzea tibetensis</name>
    <dbReference type="NCBI Taxonomy" id="2591470"/>
    <lineage>
        <taxon>Bacteria</taxon>
        <taxon>Bacillati</taxon>
        <taxon>Actinomycetota</taxon>
        <taxon>Actinomycetes</taxon>
        <taxon>Pseudonocardiales</taxon>
        <taxon>Pseudonocardiaceae</taxon>
        <taxon>Lentzea</taxon>
    </lineage>
</organism>
<dbReference type="Proteomes" id="UP000316639">
    <property type="component" value="Unassembled WGS sequence"/>
</dbReference>
<protein>
    <recommendedName>
        <fullName evidence="3">SPOR domain-containing protein</fullName>
    </recommendedName>
</protein>